<protein>
    <recommendedName>
        <fullName evidence="4">Type IV pilus assembly protein PilW</fullName>
    </recommendedName>
</protein>
<evidence type="ECO:0000256" key="1">
    <source>
        <dbReference type="SAM" id="Phobius"/>
    </source>
</evidence>
<name>A0A495VEI9_9GAMM</name>
<proteinExistence type="predicted"/>
<feature type="transmembrane region" description="Helical" evidence="1">
    <location>
        <begin position="28"/>
        <end position="49"/>
    </location>
</feature>
<accession>A0A495VEI9</accession>
<dbReference type="Proteomes" id="UP000274556">
    <property type="component" value="Unassembled WGS sequence"/>
</dbReference>
<keyword evidence="1" id="KW-0472">Membrane</keyword>
<comment type="caution">
    <text evidence="2">The sequence shown here is derived from an EMBL/GenBank/DDBJ whole genome shotgun (WGS) entry which is preliminary data.</text>
</comment>
<evidence type="ECO:0000313" key="3">
    <source>
        <dbReference type="Proteomes" id="UP000274556"/>
    </source>
</evidence>
<organism evidence="2 3">
    <name type="scientific">Thiocapsa rosea</name>
    <dbReference type="NCBI Taxonomy" id="69360"/>
    <lineage>
        <taxon>Bacteria</taxon>
        <taxon>Pseudomonadati</taxon>
        <taxon>Pseudomonadota</taxon>
        <taxon>Gammaproteobacteria</taxon>
        <taxon>Chromatiales</taxon>
        <taxon>Chromatiaceae</taxon>
        <taxon>Thiocapsa</taxon>
    </lineage>
</organism>
<keyword evidence="1" id="KW-1133">Transmembrane helix</keyword>
<evidence type="ECO:0000313" key="2">
    <source>
        <dbReference type="EMBL" id="RKT47240.1"/>
    </source>
</evidence>
<evidence type="ECO:0008006" key="4">
    <source>
        <dbReference type="Google" id="ProtNLM"/>
    </source>
</evidence>
<gene>
    <name evidence="2" type="ORF">BDD21_4805</name>
</gene>
<sequence length="274" mass="30399">MRLSLPAASINIAEGSLRRQAGVTLTDLLVGTTVGALVLIGISTTYVLGARATGQNVEQARLNQEMRAVLEMMQQDIRRAGYWDYSAAEDPKIDENPFQREIGGIDHALRTGNLSGEPEESCLLYSYDVDGTSLIGVCAKRKDEDCVGTGSKFASEHYDQETMEMFGFQLQGQAVRMRTGRRNAADDAFTCNSGSWERITSEDVRITTLQFTITPAQTSLAPGKEDSGCERNELCRETRRVAILMEGQIRNDKAVRQRLQATVAVRNDRYFVKE</sequence>
<dbReference type="RefSeq" id="WP_120799240.1">
    <property type="nucleotide sequence ID" value="NZ_RBXL01000001.1"/>
</dbReference>
<dbReference type="OrthoDB" id="5296662at2"/>
<reference evidence="2 3" key="1">
    <citation type="submission" date="2018-10" db="EMBL/GenBank/DDBJ databases">
        <title>Genomic Encyclopedia of Archaeal and Bacterial Type Strains, Phase II (KMG-II): from individual species to whole genera.</title>
        <authorList>
            <person name="Goeker M."/>
        </authorList>
    </citation>
    <scope>NUCLEOTIDE SEQUENCE [LARGE SCALE GENOMIC DNA]</scope>
    <source>
        <strain evidence="2 3">DSM 235</strain>
    </source>
</reference>
<keyword evidence="1" id="KW-0812">Transmembrane</keyword>
<dbReference type="AlphaFoldDB" id="A0A495VEI9"/>
<dbReference type="EMBL" id="RBXL01000001">
    <property type="protein sequence ID" value="RKT47240.1"/>
    <property type="molecule type" value="Genomic_DNA"/>
</dbReference>
<keyword evidence="3" id="KW-1185">Reference proteome</keyword>